<feature type="transmembrane region" description="Helical" evidence="6">
    <location>
        <begin position="120"/>
        <end position="140"/>
    </location>
</feature>
<keyword evidence="2 6" id="KW-0812">Transmembrane</keyword>
<dbReference type="EMBL" id="JAFNEN010000386">
    <property type="protein sequence ID" value="KAG8184115.1"/>
    <property type="molecule type" value="Genomic_DNA"/>
</dbReference>
<reference evidence="7 8" key="1">
    <citation type="journal article" date="2022" name="Nat. Ecol. Evol.">
        <title>A masculinizing supergene underlies an exaggerated male reproductive morph in a spider.</title>
        <authorList>
            <person name="Hendrickx F."/>
            <person name="De Corte Z."/>
            <person name="Sonet G."/>
            <person name="Van Belleghem S.M."/>
            <person name="Kostlbacher S."/>
            <person name="Vangestel C."/>
        </authorList>
    </citation>
    <scope>NUCLEOTIDE SEQUENCE [LARGE SCALE GENOMIC DNA]</scope>
    <source>
        <strain evidence="7">W744_W776</strain>
    </source>
</reference>
<evidence type="ECO:0000256" key="2">
    <source>
        <dbReference type="ARBA" id="ARBA00022692"/>
    </source>
</evidence>
<evidence type="ECO:0000256" key="6">
    <source>
        <dbReference type="SAM" id="Phobius"/>
    </source>
</evidence>
<feature type="transmembrane region" description="Helical" evidence="6">
    <location>
        <begin position="435"/>
        <end position="455"/>
    </location>
</feature>
<dbReference type="PANTHER" id="PTHR23507">
    <property type="entry name" value="ZGC:174356"/>
    <property type="match status" value="1"/>
</dbReference>
<keyword evidence="3 6" id="KW-1133">Transmembrane helix</keyword>
<evidence type="ECO:0000256" key="4">
    <source>
        <dbReference type="ARBA" id="ARBA00023136"/>
    </source>
</evidence>
<sequence>MSSTTKYDSVDDSDFEVRRLTNIINDSQMEKYTTGIDRHCNVFTYIFSKTIGFFSFIKTLKIEVIMFMYMFFTPLRIVPTTNLIINRVCLIGLNFTEDVCRDLASHPDQKIQVEKLSNNYLVGHTLVQTLPACIVIVFLSTWSDIYGRKVPLVIIIVGLALQGLSVAICAAFFTNSIWLILITAAFTGLSGGLPSATTMAYSYITDVSTTSQRTFKYASMDLVSGISYTLGQLSGGWLYTYSGYIPAMALSAGGNLLALVTVVIVLKETRGLDRDDKWPVKLKSLFSCKSVIEGIKATARSRPNRGRTKMFLLILGLTMTTLSNSATTDIDFLYTNYQYDWDNTQYTTVSSPFSMLGLFLVLIVVPLFRHFNLEEVSLGITGNTSLIAKNIITGFAIHPIFYYLASTFGLLQGLGALAAYSSIAKVISKDDVGKVFSFVSCAETLTFVMNAAVMSQLFNATLSINPGVVYFAAAGLPIIPISVFIWISRQPSDEYTNLERNLQEDGNTSSLEQEQSTNINETTPLLEHV</sequence>
<protein>
    <recommendedName>
        <fullName evidence="9">Proton-coupled folate transporter</fullName>
    </recommendedName>
</protein>
<name>A0AAV6UKS4_9ARAC</name>
<feature type="transmembrane region" description="Helical" evidence="6">
    <location>
        <begin position="179"/>
        <end position="201"/>
    </location>
</feature>
<organism evidence="7 8">
    <name type="scientific">Oedothorax gibbosus</name>
    <dbReference type="NCBI Taxonomy" id="931172"/>
    <lineage>
        <taxon>Eukaryota</taxon>
        <taxon>Metazoa</taxon>
        <taxon>Ecdysozoa</taxon>
        <taxon>Arthropoda</taxon>
        <taxon>Chelicerata</taxon>
        <taxon>Arachnida</taxon>
        <taxon>Araneae</taxon>
        <taxon>Araneomorphae</taxon>
        <taxon>Entelegynae</taxon>
        <taxon>Araneoidea</taxon>
        <taxon>Linyphiidae</taxon>
        <taxon>Erigoninae</taxon>
        <taxon>Oedothorax</taxon>
    </lineage>
</organism>
<evidence type="ECO:0000256" key="1">
    <source>
        <dbReference type="ARBA" id="ARBA00004141"/>
    </source>
</evidence>
<accession>A0AAV6UKS4</accession>
<feature type="transmembrane region" description="Helical" evidence="6">
    <location>
        <begin position="51"/>
        <end position="72"/>
    </location>
</feature>
<dbReference type="InterPro" id="IPR011701">
    <property type="entry name" value="MFS"/>
</dbReference>
<evidence type="ECO:0000313" key="8">
    <source>
        <dbReference type="Proteomes" id="UP000827092"/>
    </source>
</evidence>
<evidence type="ECO:0000313" key="7">
    <source>
        <dbReference type="EMBL" id="KAG8184115.1"/>
    </source>
</evidence>
<dbReference type="InterPro" id="IPR036259">
    <property type="entry name" value="MFS_trans_sf"/>
</dbReference>
<dbReference type="GO" id="GO:0016020">
    <property type="term" value="C:membrane"/>
    <property type="evidence" value="ECO:0007669"/>
    <property type="project" value="UniProtKB-SubCell"/>
</dbReference>
<feature type="compositionally biased region" description="Polar residues" evidence="5">
    <location>
        <begin position="504"/>
        <end position="523"/>
    </location>
</feature>
<dbReference type="Gene3D" id="1.20.1250.20">
    <property type="entry name" value="MFS general substrate transporter like domains"/>
    <property type="match status" value="1"/>
</dbReference>
<dbReference type="GO" id="GO:0022857">
    <property type="term" value="F:transmembrane transporter activity"/>
    <property type="evidence" value="ECO:0007669"/>
    <property type="project" value="InterPro"/>
</dbReference>
<dbReference type="PANTHER" id="PTHR23507:SF1">
    <property type="entry name" value="FI18259P1-RELATED"/>
    <property type="match status" value="1"/>
</dbReference>
<comment type="subcellular location">
    <subcellularLocation>
        <location evidence="1">Membrane</location>
        <topology evidence="1">Multi-pass membrane protein</topology>
    </subcellularLocation>
</comment>
<feature type="region of interest" description="Disordered" evidence="5">
    <location>
        <begin position="504"/>
        <end position="529"/>
    </location>
</feature>
<evidence type="ECO:0000256" key="3">
    <source>
        <dbReference type="ARBA" id="ARBA00022989"/>
    </source>
</evidence>
<feature type="transmembrane region" description="Helical" evidence="6">
    <location>
        <begin position="152"/>
        <end position="173"/>
    </location>
</feature>
<feature type="transmembrane region" description="Helical" evidence="6">
    <location>
        <begin position="310"/>
        <end position="326"/>
    </location>
</feature>
<proteinExistence type="predicted"/>
<feature type="transmembrane region" description="Helical" evidence="6">
    <location>
        <begin position="245"/>
        <end position="266"/>
    </location>
</feature>
<dbReference type="Proteomes" id="UP000827092">
    <property type="component" value="Unassembled WGS sequence"/>
</dbReference>
<feature type="transmembrane region" description="Helical" evidence="6">
    <location>
        <begin position="346"/>
        <end position="368"/>
    </location>
</feature>
<feature type="transmembrane region" description="Helical" evidence="6">
    <location>
        <begin position="467"/>
        <end position="487"/>
    </location>
</feature>
<keyword evidence="8" id="KW-1185">Reference proteome</keyword>
<gene>
    <name evidence="7" type="ORF">JTE90_008901</name>
</gene>
<dbReference type="Pfam" id="PF07690">
    <property type="entry name" value="MFS_1"/>
    <property type="match status" value="1"/>
</dbReference>
<keyword evidence="4 6" id="KW-0472">Membrane</keyword>
<dbReference type="AlphaFoldDB" id="A0AAV6UKS4"/>
<comment type="caution">
    <text evidence="7">The sequence shown here is derived from an EMBL/GenBank/DDBJ whole genome shotgun (WGS) entry which is preliminary data.</text>
</comment>
<feature type="transmembrane region" description="Helical" evidence="6">
    <location>
        <begin position="403"/>
        <end position="423"/>
    </location>
</feature>
<evidence type="ECO:0008006" key="9">
    <source>
        <dbReference type="Google" id="ProtNLM"/>
    </source>
</evidence>
<feature type="transmembrane region" description="Helical" evidence="6">
    <location>
        <begin position="380"/>
        <end position="397"/>
    </location>
</feature>
<evidence type="ECO:0000256" key="5">
    <source>
        <dbReference type="SAM" id="MobiDB-lite"/>
    </source>
</evidence>
<dbReference type="SUPFAM" id="SSF103473">
    <property type="entry name" value="MFS general substrate transporter"/>
    <property type="match status" value="1"/>
</dbReference>